<dbReference type="InterPro" id="IPR003675">
    <property type="entry name" value="Rce1/LyrA-like_dom"/>
</dbReference>
<dbReference type="Pfam" id="PF02517">
    <property type="entry name" value="Rce1-like"/>
    <property type="match status" value="1"/>
</dbReference>
<evidence type="ECO:0000259" key="2">
    <source>
        <dbReference type="Pfam" id="PF02517"/>
    </source>
</evidence>
<keyword evidence="3" id="KW-0378">Hydrolase</keyword>
<feature type="transmembrane region" description="Helical" evidence="1">
    <location>
        <begin position="188"/>
        <end position="205"/>
    </location>
</feature>
<evidence type="ECO:0000313" key="4">
    <source>
        <dbReference type="Proteomes" id="UP000287701"/>
    </source>
</evidence>
<sequence length="272" mass="30811">MNFKNLNTYKLNYLSAVGVFLLIILITQVASLPFILLKHFYPLPESALMALNFGLGFGSAVIIVSAILGLSFNQLFSFFAKPKHLKYFIWAIIIYLFSLPISEYLANLVPTDSPEYLAELYQEMEEIFTTILKDPIPAFISVSILAPLLEELIFRGLLLRGLLNARQNPYISIILTSLLFGLAHGNPWQFLAAGFLGAILGFIYWRTQDLWICIFIHFLNNTISLVFVSILGNDASENIFEPNFILISFSVICVAVALYLFHQKTEKLLKNR</sequence>
<keyword evidence="3" id="KW-0482">Metalloprotease</keyword>
<dbReference type="GO" id="GO:0004175">
    <property type="term" value="F:endopeptidase activity"/>
    <property type="evidence" value="ECO:0007669"/>
    <property type="project" value="UniProtKB-ARBA"/>
</dbReference>
<keyword evidence="1" id="KW-1133">Transmembrane helix</keyword>
<evidence type="ECO:0000256" key="1">
    <source>
        <dbReference type="SAM" id="Phobius"/>
    </source>
</evidence>
<feature type="transmembrane region" description="Helical" evidence="1">
    <location>
        <begin position="244"/>
        <end position="262"/>
    </location>
</feature>
<protein>
    <submittedName>
        <fullName evidence="3">CPBP family intramembrane metalloprotease</fullName>
    </submittedName>
</protein>
<organism evidence="3 4">
    <name type="scientific">Ornithobacterium rhinotracheale</name>
    <dbReference type="NCBI Taxonomy" id="28251"/>
    <lineage>
        <taxon>Bacteria</taxon>
        <taxon>Pseudomonadati</taxon>
        <taxon>Bacteroidota</taxon>
        <taxon>Flavobacteriia</taxon>
        <taxon>Flavobacteriales</taxon>
        <taxon>Weeksellaceae</taxon>
        <taxon>Ornithobacterium</taxon>
    </lineage>
</organism>
<reference evidence="3 4" key="1">
    <citation type="submission" date="2019-01" db="EMBL/GenBank/DDBJ databases">
        <title>Whole Genome of Ornithobacterium rhinotracheale FARPER-174b.</title>
        <authorList>
            <person name="Tataje-Lavanda L.A."/>
            <person name="Montalvan A."/>
            <person name="Montesinos R."/>
            <person name="Zimic M."/>
            <person name="Fernandez-Sanchez M."/>
            <person name="Fernandez-Diaz M."/>
        </authorList>
    </citation>
    <scope>NUCLEOTIDE SEQUENCE [LARGE SCALE GENOMIC DNA]</scope>
    <source>
        <strain evidence="3 4">FARPER-174b</strain>
    </source>
</reference>
<feature type="transmembrane region" description="Helical" evidence="1">
    <location>
        <begin position="12"/>
        <end position="37"/>
    </location>
</feature>
<feature type="transmembrane region" description="Helical" evidence="1">
    <location>
        <begin position="87"/>
        <end position="106"/>
    </location>
</feature>
<gene>
    <name evidence="3" type="ORF">EQP59_05390</name>
</gene>
<dbReference type="GO" id="GO:0080120">
    <property type="term" value="P:CAAX-box protein maturation"/>
    <property type="evidence" value="ECO:0007669"/>
    <property type="project" value="UniProtKB-ARBA"/>
</dbReference>
<keyword evidence="3" id="KW-0645">Protease</keyword>
<accession>A0A3R5Y3H0</accession>
<keyword evidence="1" id="KW-0812">Transmembrane</keyword>
<keyword evidence="1" id="KW-0472">Membrane</keyword>
<dbReference type="OrthoDB" id="158986at2"/>
<name>A0A3R5Y3H0_ORNRH</name>
<dbReference type="RefSeq" id="WP_128501281.1">
    <property type="nucleotide sequence ID" value="NZ_CP035107.1"/>
</dbReference>
<feature type="transmembrane region" description="Helical" evidence="1">
    <location>
        <begin position="212"/>
        <end position="232"/>
    </location>
</feature>
<dbReference type="InterPro" id="IPR052710">
    <property type="entry name" value="CAAX_protease"/>
</dbReference>
<dbReference type="PANTHER" id="PTHR36435:SF1">
    <property type="entry name" value="CAAX AMINO TERMINAL PROTEASE FAMILY PROTEIN"/>
    <property type="match status" value="1"/>
</dbReference>
<dbReference type="GO" id="GO:0006508">
    <property type="term" value="P:proteolysis"/>
    <property type="evidence" value="ECO:0007669"/>
    <property type="project" value="UniProtKB-KW"/>
</dbReference>
<feature type="transmembrane region" description="Helical" evidence="1">
    <location>
        <begin position="49"/>
        <end position="75"/>
    </location>
</feature>
<evidence type="ECO:0000313" key="3">
    <source>
        <dbReference type="EMBL" id="QAR30807.1"/>
    </source>
</evidence>
<dbReference type="GO" id="GO:0008237">
    <property type="term" value="F:metallopeptidase activity"/>
    <property type="evidence" value="ECO:0007669"/>
    <property type="project" value="UniProtKB-KW"/>
</dbReference>
<feature type="domain" description="CAAX prenyl protease 2/Lysostaphin resistance protein A-like" evidence="2">
    <location>
        <begin position="135"/>
        <end position="223"/>
    </location>
</feature>
<dbReference type="EMBL" id="CP035107">
    <property type="protein sequence ID" value="QAR30807.1"/>
    <property type="molecule type" value="Genomic_DNA"/>
</dbReference>
<dbReference type="Proteomes" id="UP000287701">
    <property type="component" value="Chromosome"/>
</dbReference>
<proteinExistence type="predicted"/>
<dbReference type="AlphaFoldDB" id="A0A3R5Y3H0"/>
<dbReference type="PANTHER" id="PTHR36435">
    <property type="entry name" value="SLR1288 PROTEIN"/>
    <property type="match status" value="1"/>
</dbReference>